<evidence type="ECO:0000313" key="2">
    <source>
        <dbReference type="EMBL" id="KHF43761.1"/>
    </source>
</evidence>
<evidence type="ECO:0000313" key="3">
    <source>
        <dbReference type="Proteomes" id="UP000030848"/>
    </source>
</evidence>
<feature type="compositionally biased region" description="Basic and acidic residues" evidence="1">
    <location>
        <begin position="1"/>
        <end position="11"/>
    </location>
</feature>
<name>A0A837DAX6_9PSEU</name>
<evidence type="ECO:0000256" key="1">
    <source>
        <dbReference type="SAM" id="MobiDB-lite"/>
    </source>
</evidence>
<sequence>MGAPFGERDYAAGDGMADTVVPVRPSDEPNTSSVPGIVFPM</sequence>
<protein>
    <submittedName>
        <fullName evidence="2">Uncharacterized protein</fullName>
    </submittedName>
</protein>
<feature type="region of interest" description="Disordered" evidence="1">
    <location>
        <begin position="1"/>
        <end position="41"/>
    </location>
</feature>
<comment type="caution">
    <text evidence="2">The sequence shown here is derived from an EMBL/GenBank/DDBJ whole genome shotgun (WGS) entry which is preliminary data.</text>
</comment>
<accession>A0A837DAX6</accession>
<reference evidence="2 3" key="1">
    <citation type="submission" date="2014-10" db="EMBL/GenBank/DDBJ databases">
        <title>Genome sequence of Micropolyspora internatus JCM3315.</title>
        <authorList>
            <person name="Shin S.-K."/>
            <person name="Yi H."/>
        </authorList>
    </citation>
    <scope>NUCLEOTIDE SEQUENCE [LARGE SCALE GENOMIC DNA]</scope>
    <source>
        <strain evidence="2 3">JCM 3315</strain>
    </source>
</reference>
<dbReference type="Proteomes" id="UP000030848">
    <property type="component" value="Unassembled WGS sequence"/>
</dbReference>
<dbReference type="AlphaFoldDB" id="A0A837DAX6"/>
<gene>
    <name evidence="2" type="ORF">MINT15_24860</name>
</gene>
<dbReference type="EMBL" id="JRZE01000005">
    <property type="protein sequence ID" value="KHF43761.1"/>
    <property type="molecule type" value="Genomic_DNA"/>
</dbReference>
<organism evidence="2 3">
    <name type="scientific">Saccharomonospora viridis</name>
    <dbReference type="NCBI Taxonomy" id="1852"/>
    <lineage>
        <taxon>Bacteria</taxon>
        <taxon>Bacillati</taxon>
        <taxon>Actinomycetota</taxon>
        <taxon>Actinomycetes</taxon>
        <taxon>Pseudonocardiales</taxon>
        <taxon>Pseudonocardiaceae</taxon>
        <taxon>Saccharomonospora</taxon>
    </lineage>
</organism>
<proteinExistence type="predicted"/>